<organism evidence="9 10">
    <name type="scientific">Candidatus Liberibacter solanacearum</name>
    <dbReference type="NCBI Taxonomy" id="556287"/>
    <lineage>
        <taxon>Bacteria</taxon>
        <taxon>Pseudomonadati</taxon>
        <taxon>Pseudomonadota</taxon>
        <taxon>Alphaproteobacteria</taxon>
        <taxon>Hyphomicrobiales</taxon>
        <taxon>Rhizobiaceae</taxon>
        <taxon>Liberibacter</taxon>
    </lineage>
</organism>
<dbReference type="EMBL" id="JMTK01000005">
    <property type="protein sequence ID" value="KJZ81358.1"/>
    <property type="molecule type" value="Genomic_DNA"/>
</dbReference>
<dbReference type="AlphaFoldDB" id="A0A0F4VIM9"/>
<keyword evidence="2 6" id="KW-0479">Metal-binding</keyword>
<accession>A0A0F4VIM9</accession>
<evidence type="ECO:0000313" key="10">
    <source>
        <dbReference type="Proteomes" id="UP000033731"/>
    </source>
</evidence>
<keyword evidence="4 6" id="KW-0862">Zinc</keyword>
<evidence type="ECO:0000256" key="6">
    <source>
        <dbReference type="RuleBase" id="RU003435"/>
    </source>
</evidence>
<feature type="domain" description="Peptidase M3A/M3B catalytic" evidence="7">
    <location>
        <begin position="226"/>
        <end position="608"/>
    </location>
</feature>
<dbReference type="InterPro" id="IPR045090">
    <property type="entry name" value="Pept_M3A_M3B"/>
</dbReference>
<evidence type="ECO:0000313" key="9">
    <source>
        <dbReference type="EMBL" id="KJZ81358.1"/>
    </source>
</evidence>
<keyword evidence="3 6" id="KW-0378">Hydrolase</keyword>
<feature type="domain" description="Oligopeptidase F N-terminal" evidence="8">
    <location>
        <begin position="142"/>
        <end position="211"/>
    </location>
</feature>
<dbReference type="Pfam" id="PF01432">
    <property type="entry name" value="Peptidase_M3"/>
    <property type="match status" value="1"/>
</dbReference>
<evidence type="ECO:0000256" key="4">
    <source>
        <dbReference type="ARBA" id="ARBA00022833"/>
    </source>
</evidence>
<dbReference type="Gene3D" id="1.10.1370.20">
    <property type="entry name" value="Oligoendopeptidase f, C-terminal domain"/>
    <property type="match status" value="1"/>
</dbReference>
<sequence length="621" mass="71787">MKITYKSPTDDFAPKNFFSPDIKKDSTEYLGDLPRWNLKDLYPSHDSKEILTDMERLDHESLAFRTRWKGNLANATNQTGSTGLGAAISEYEKLSDLAGRIYSYAYLLYSTHLSDQTICKFHTDTNAKITDLEKRLIFFTLEINDLDNTLLEKSYNQDSLVLKYSPWIKNIRKYKKHLLSDELECLFFDTAQTGSEALKHFFSETLETLRFKVNDQKLPLEKASTLLLNPDRKIRESSGKAISKTFEKNNHIFSFITNTLAKDREIQDKWRKYENVSDSRHLSNDIEPYVIESLVQSVKNYYPKISHRYYSLKKQWLKLDKMYFWDRSAPLLDSSEVIIPFEKARDITLASYAKFSPQMSEIAEKFFSNNWIDAPQCEGKGIGAFSHGTVPSSHPYISLNYSGKSRDVTTLAHELGHGIHQVLSAQQGALMANAPLILAETASIFGEALTFDSLIDSISNEHDRKILLTHKIEDSLSTIVRQIAFYDFELRIHTERRTGSIPIQRINEIWLETQKESLGPAFELDNSGYDNFWMMIPHFIHSSFYVYSYSFGNCLVNSLYEIYKSNTVDQFQKKYLNILRAGNSKNHSELLQPLNIDLSDPNFWNRGLQAVERMIDDLEQM</sequence>
<comment type="caution">
    <text evidence="9">The sequence shown here is derived from an EMBL/GenBank/DDBJ whole genome shotgun (WGS) entry which is preliminary data.</text>
</comment>
<dbReference type="SUPFAM" id="SSF55486">
    <property type="entry name" value="Metalloproteases ('zincins'), catalytic domain"/>
    <property type="match status" value="1"/>
</dbReference>
<reference evidence="9 10" key="1">
    <citation type="journal article" date="2015" name="Phytopathology">
        <title>Genomes of Candidatus Liberibacter solanacearum haplotype A from New Zealand and the USA suggest significant genome plasticity in the species.</title>
        <authorList>
            <person name="Thompson S.M."/>
            <person name="Johnson C.P."/>
            <person name="Lu A.Y."/>
            <person name="Frampton R.A."/>
            <person name="Sullivan K.L."/>
            <person name="Fiers M.W."/>
            <person name="Crowhurst R.N."/>
            <person name="Pitman A.R."/>
            <person name="Scott I."/>
            <person name="Gudmestad N.C."/>
            <person name="Smith G.R."/>
        </authorList>
    </citation>
    <scope>NUCLEOTIDE SEQUENCE [LARGE SCALE GENOMIC DNA]</scope>
    <source>
        <strain evidence="9 10">LsoNZ1</strain>
    </source>
</reference>
<dbReference type="RefSeq" id="WP_045960988.1">
    <property type="nucleotide sequence ID" value="NZ_JMTK01000005.1"/>
</dbReference>
<keyword evidence="5 6" id="KW-0482">Metalloprotease</keyword>
<proteinExistence type="inferred from homology"/>
<name>A0A0F4VIM9_9HYPH</name>
<dbReference type="InterPro" id="IPR042088">
    <property type="entry name" value="OligoPept_F_C"/>
</dbReference>
<keyword evidence="1 6" id="KW-0645">Protease</keyword>
<keyword evidence="10" id="KW-1185">Reference proteome</keyword>
<comment type="similarity">
    <text evidence="6">Belongs to the peptidase M3 family.</text>
</comment>
<dbReference type="InterPro" id="IPR001567">
    <property type="entry name" value="Pept_M3A_M3B_dom"/>
</dbReference>
<evidence type="ECO:0000256" key="5">
    <source>
        <dbReference type="ARBA" id="ARBA00023049"/>
    </source>
</evidence>
<evidence type="ECO:0000259" key="7">
    <source>
        <dbReference type="Pfam" id="PF01432"/>
    </source>
</evidence>
<comment type="cofactor">
    <cofactor evidence="6">
        <name>Zn(2+)</name>
        <dbReference type="ChEBI" id="CHEBI:29105"/>
    </cofactor>
    <text evidence="6">Binds 1 zinc ion.</text>
</comment>
<dbReference type="GO" id="GO:0046872">
    <property type="term" value="F:metal ion binding"/>
    <property type="evidence" value="ECO:0007669"/>
    <property type="project" value="UniProtKB-UniRule"/>
</dbReference>
<dbReference type="GO" id="GO:0004222">
    <property type="term" value="F:metalloendopeptidase activity"/>
    <property type="evidence" value="ECO:0007669"/>
    <property type="project" value="InterPro"/>
</dbReference>
<dbReference type="Proteomes" id="UP000033731">
    <property type="component" value="Unassembled WGS sequence"/>
</dbReference>
<dbReference type="GO" id="GO:0006518">
    <property type="term" value="P:peptide metabolic process"/>
    <property type="evidence" value="ECO:0007669"/>
    <property type="project" value="TreeGrafter"/>
</dbReference>
<evidence type="ECO:0000256" key="3">
    <source>
        <dbReference type="ARBA" id="ARBA00022801"/>
    </source>
</evidence>
<dbReference type="PANTHER" id="PTHR11804">
    <property type="entry name" value="PROTEASE M3 THIMET OLIGOPEPTIDASE-RELATED"/>
    <property type="match status" value="1"/>
</dbReference>
<dbReference type="InterPro" id="IPR011977">
    <property type="entry name" value="Pept_M3B_clade3"/>
</dbReference>
<evidence type="ECO:0000256" key="1">
    <source>
        <dbReference type="ARBA" id="ARBA00022670"/>
    </source>
</evidence>
<dbReference type="GO" id="GO:0006508">
    <property type="term" value="P:proteolysis"/>
    <property type="evidence" value="ECO:0007669"/>
    <property type="project" value="UniProtKB-KW"/>
</dbReference>
<gene>
    <name evidence="9" type="ORF">DJ66_1252</name>
</gene>
<protein>
    <submittedName>
        <fullName evidence="9">Oligoendopeptidase F</fullName>
    </submittedName>
</protein>
<dbReference type="Pfam" id="PF08439">
    <property type="entry name" value="Peptidase_M3_N"/>
    <property type="match status" value="1"/>
</dbReference>
<evidence type="ECO:0000259" key="8">
    <source>
        <dbReference type="Pfam" id="PF08439"/>
    </source>
</evidence>
<dbReference type="NCBIfam" id="TIGR02290">
    <property type="entry name" value="M3_fam_3"/>
    <property type="match status" value="1"/>
</dbReference>
<dbReference type="CDD" id="cd09610">
    <property type="entry name" value="M3B_PepF"/>
    <property type="match status" value="1"/>
</dbReference>
<dbReference type="InterPro" id="IPR013647">
    <property type="entry name" value="OligopepF_N_dom"/>
</dbReference>
<dbReference type="PANTHER" id="PTHR11804:SF5">
    <property type="entry name" value="OLIGOENDOPEPTIDASE F"/>
    <property type="match status" value="1"/>
</dbReference>
<dbReference type="Gene3D" id="1.20.140.70">
    <property type="entry name" value="Oligopeptidase f, N-terminal domain"/>
    <property type="match status" value="1"/>
</dbReference>
<evidence type="ECO:0000256" key="2">
    <source>
        <dbReference type="ARBA" id="ARBA00022723"/>
    </source>
</evidence>
<dbReference type="PATRIC" id="fig|556287.9.peg.1268"/>